<evidence type="ECO:0000313" key="3">
    <source>
        <dbReference type="Proteomes" id="UP000887013"/>
    </source>
</evidence>
<dbReference type="Proteomes" id="UP000887013">
    <property type="component" value="Unassembled WGS sequence"/>
</dbReference>
<keyword evidence="3" id="KW-1185">Reference proteome</keyword>
<protein>
    <submittedName>
        <fullName evidence="2">Uncharacterized protein</fullName>
    </submittedName>
</protein>
<sequence>MGVCSSFGVLPEIFFSGKENVSEFLDSIENKLYFEIPANLACAYLKGHLIGKARDERNESVVETDGLDGEGSTESCNNKERLHPSKRKPHVRLNWRKRSAPSSLGPGTRKMTRREAADKSGRRLRALDALGENTHLYGRILAPKILRAFPHDICRNRVVYAKPENLAEGDITKLMKCLDEEVEGAVAANNIKDLLVSEYSIKFSLENINFESSSCFTTRPSELQAFESPSNFIQTRGQVQFQLSSIWGKSKVNIIAFESLNKYASQPPPPTDVSRLAKNKQLKLVDPDDSLSNLPIQILISPDFYCNSEVSSEPSVKLSDSLIMVPSSFGCILSGTGSHAAVSFISIVHNINVDTSTQALEDVVREFWSLESIGIQPIQEEKYNCNSELMTNFHQSFEIIDGRQNYIDKKQVAIVSHESHNKERLSFLPHHAVKKITNDETKYRIDFDASSHSPGQPSLSDVLEIEPNRLPDIMATLLRFRFQK</sequence>
<dbReference type="AlphaFoldDB" id="A0A8X6NF20"/>
<dbReference type="EMBL" id="BMAW01057428">
    <property type="protein sequence ID" value="GFT11043.1"/>
    <property type="molecule type" value="Genomic_DNA"/>
</dbReference>
<organism evidence="2 3">
    <name type="scientific">Nephila pilipes</name>
    <name type="common">Giant wood spider</name>
    <name type="synonym">Nephila maculata</name>
    <dbReference type="NCBI Taxonomy" id="299642"/>
    <lineage>
        <taxon>Eukaryota</taxon>
        <taxon>Metazoa</taxon>
        <taxon>Ecdysozoa</taxon>
        <taxon>Arthropoda</taxon>
        <taxon>Chelicerata</taxon>
        <taxon>Arachnida</taxon>
        <taxon>Araneae</taxon>
        <taxon>Araneomorphae</taxon>
        <taxon>Entelegynae</taxon>
        <taxon>Araneoidea</taxon>
        <taxon>Nephilidae</taxon>
        <taxon>Nephila</taxon>
    </lineage>
</organism>
<name>A0A8X6NF20_NEPPI</name>
<evidence type="ECO:0000256" key="1">
    <source>
        <dbReference type="SAM" id="MobiDB-lite"/>
    </source>
</evidence>
<accession>A0A8X6NF20</accession>
<gene>
    <name evidence="2" type="primary">AVEN_161618_1</name>
    <name evidence="2" type="ORF">NPIL_181141</name>
</gene>
<evidence type="ECO:0000313" key="2">
    <source>
        <dbReference type="EMBL" id="GFT11043.1"/>
    </source>
</evidence>
<feature type="region of interest" description="Disordered" evidence="1">
    <location>
        <begin position="57"/>
        <end position="120"/>
    </location>
</feature>
<comment type="caution">
    <text evidence="2">The sequence shown here is derived from an EMBL/GenBank/DDBJ whole genome shotgun (WGS) entry which is preliminary data.</text>
</comment>
<proteinExistence type="predicted"/>
<reference evidence="2" key="1">
    <citation type="submission" date="2020-08" db="EMBL/GenBank/DDBJ databases">
        <title>Multicomponent nature underlies the extraordinary mechanical properties of spider dragline silk.</title>
        <authorList>
            <person name="Kono N."/>
            <person name="Nakamura H."/>
            <person name="Mori M."/>
            <person name="Yoshida Y."/>
            <person name="Ohtoshi R."/>
            <person name="Malay A.D."/>
            <person name="Moran D.A.P."/>
            <person name="Tomita M."/>
            <person name="Numata K."/>
            <person name="Arakawa K."/>
        </authorList>
    </citation>
    <scope>NUCLEOTIDE SEQUENCE</scope>
</reference>
<feature type="compositionally biased region" description="Basic residues" evidence="1">
    <location>
        <begin position="84"/>
        <end position="99"/>
    </location>
</feature>